<proteinExistence type="predicted"/>
<evidence type="ECO:0000256" key="1">
    <source>
        <dbReference type="SAM" id="SignalP"/>
    </source>
</evidence>
<keyword evidence="1" id="KW-0732">Signal</keyword>
<accession>A0A9P6ICS0</accession>
<dbReference type="AlphaFoldDB" id="A0A9P6ICS0"/>
<sequence>MILNTLIFVAALASQPLASLAAPVEPIRDFNAEDWSLINFRRSCAEDQSSCDYSFLITESAANTPKECSFTIQAVDRPAYQTSFSLAKCPGATEYSINGGWNDLGFVTLSVINDKRSLISWFSYKDDTLASGAETGAQKSKVYFHPISVKRDISTKDHHESLAEASDWKLVNVVRYTVNQGTPQETVVVSFSIMSGEENESENVSAEYCFLEVPVVQEDGASSNSFFGRECQQGAKGWQVSWGHNEVTDEVVMTLVNQEKGKQAWFGFNNVSTHVLLGTNGPNPTKELPV</sequence>
<feature type="chain" id="PRO_5040268512" evidence="1">
    <location>
        <begin position="22"/>
        <end position="290"/>
    </location>
</feature>
<dbReference type="EMBL" id="JAATWM020000003">
    <property type="protein sequence ID" value="KAF9881198.1"/>
    <property type="molecule type" value="Genomic_DNA"/>
</dbReference>
<reference evidence="2" key="2">
    <citation type="submission" date="2020-11" db="EMBL/GenBank/DDBJ databases">
        <title>Whole genome sequencing of Colletotrichum sp.</title>
        <authorList>
            <person name="Li H."/>
        </authorList>
    </citation>
    <scope>NUCLEOTIDE SEQUENCE</scope>
    <source>
        <strain evidence="2">CkLH20</strain>
    </source>
</reference>
<name>A0A9P6ICS0_9PEZI</name>
<protein>
    <submittedName>
        <fullName evidence="2">Uncharacterized protein</fullName>
    </submittedName>
</protein>
<keyword evidence="3" id="KW-1185">Reference proteome</keyword>
<dbReference type="RefSeq" id="XP_038750659.1">
    <property type="nucleotide sequence ID" value="XM_038884067.1"/>
</dbReference>
<comment type="caution">
    <text evidence="2">The sequence shown here is derived from an EMBL/GenBank/DDBJ whole genome shotgun (WGS) entry which is preliminary data.</text>
</comment>
<organism evidence="2 3">
    <name type="scientific">Colletotrichum karsti</name>
    <dbReference type="NCBI Taxonomy" id="1095194"/>
    <lineage>
        <taxon>Eukaryota</taxon>
        <taxon>Fungi</taxon>
        <taxon>Dikarya</taxon>
        <taxon>Ascomycota</taxon>
        <taxon>Pezizomycotina</taxon>
        <taxon>Sordariomycetes</taxon>
        <taxon>Hypocreomycetidae</taxon>
        <taxon>Glomerellales</taxon>
        <taxon>Glomerellaceae</taxon>
        <taxon>Colletotrichum</taxon>
        <taxon>Colletotrichum boninense species complex</taxon>
    </lineage>
</organism>
<dbReference type="Proteomes" id="UP000781932">
    <property type="component" value="Unassembled WGS sequence"/>
</dbReference>
<reference evidence="2" key="1">
    <citation type="submission" date="2020-03" db="EMBL/GenBank/DDBJ databases">
        <authorList>
            <person name="He L."/>
        </authorList>
    </citation>
    <scope>NUCLEOTIDE SEQUENCE</scope>
    <source>
        <strain evidence="2">CkLH20</strain>
    </source>
</reference>
<feature type="signal peptide" evidence="1">
    <location>
        <begin position="1"/>
        <end position="21"/>
    </location>
</feature>
<dbReference type="GeneID" id="62157141"/>
<evidence type="ECO:0000313" key="3">
    <source>
        <dbReference type="Proteomes" id="UP000781932"/>
    </source>
</evidence>
<evidence type="ECO:0000313" key="2">
    <source>
        <dbReference type="EMBL" id="KAF9881198.1"/>
    </source>
</evidence>
<dbReference type="OrthoDB" id="3836772at2759"/>
<gene>
    <name evidence="2" type="ORF">CkaCkLH20_01348</name>
</gene>